<feature type="non-terminal residue" evidence="1">
    <location>
        <position position="1"/>
    </location>
</feature>
<protein>
    <submittedName>
        <fullName evidence="1">3898_t:CDS:1</fullName>
    </submittedName>
</protein>
<evidence type="ECO:0000313" key="2">
    <source>
        <dbReference type="Proteomes" id="UP000789759"/>
    </source>
</evidence>
<comment type="caution">
    <text evidence="1">The sequence shown here is derived from an EMBL/GenBank/DDBJ whole genome shotgun (WGS) entry which is preliminary data.</text>
</comment>
<accession>A0A9N9PM77</accession>
<feature type="non-terminal residue" evidence="1">
    <location>
        <position position="127"/>
    </location>
</feature>
<gene>
    <name evidence="1" type="ORF">CPELLU_LOCUS21856</name>
</gene>
<keyword evidence="2" id="KW-1185">Reference proteome</keyword>
<dbReference type="OrthoDB" id="2441906at2759"/>
<dbReference type="AlphaFoldDB" id="A0A9N9PM77"/>
<reference evidence="1" key="1">
    <citation type="submission" date="2021-06" db="EMBL/GenBank/DDBJ databases">
        <authorList>
            <person name="Kallberg Y."/>
            <person name="Tangrot J."/>
            <person name="Rosling A."/>
        </authorList>
    </citation>
    <scope>NUCLEOTIDE SEQUENCE</scope>
    <source>
        <strain evidence="1">FL966</strain>
    </source>
</reference>
<proteinExistence type="predicted"/>
<name>A0A9N9PM77_9GLOM</name>
<dbReference type="EMBL" id="CAJVQA010087032">
    <property type="protein sequence ID" value="CAG8839401.1"/>
    <property type="molecule type" value="Genomic_DNA"/>
</dbReference>
<evidence type="ECO:0000313" key="1">
    <source>
        <dbReference type="EMBL" id="CAG8839401.1"/>
    </source>
</evidence>
<organism evidence="1 2">
    <name type="scientific">Cetraspora pellucida</name>
    <dbReference type="NCBI Taxonomy" id="1433469"/>
    <lineage>
        <taxon>Eukaryota</taxon>
        <taxon>Fungi</taxon>
        <taxon>Fungi incertae sedis</taxon>
        <taxon>Mucoromycota</taxon>
        <taxon>Glomeromycotina</taxon>
        <taxon>Glomeromycetes</taxon>
        <taxon>Diversisporales</taxon>
        <taxon>Gigasporaceae</taxon>
        <taxon>Cetraspora</taxon>
    </lineage>
</organism>
<sequence>IYTFFDINPKIEATINKIYNEYLELDTDGKPKLGIHLNKFLELTKLSQQYINIIDEIKSRFPMIRLLNAMQILNSNEWPKDKNKLTNYGTLELEQLIEFYKKPYLPNYPNRIIEADSLRQEWNLFKE</sequence>
<dbReference type="Proteomes" id="UP000789759">
    <property type="component" value="Unassembled WGS sequence"/>
</dbReference>